<proteinExistence type="predicted"/>
<evidence type="ECO:0000313" key="1">
    <source>
        <dbReference type="EMBL" id="EIE76106.1"/>
    </source>
</evidence>
<protein>
    <submittedName>
        <fullName evidence="1">Uncharacterized protein</fullName>
    </submittedName>
</protein>
<reference evidence="1 2" key="1">
    <citation type="journal article" date="2009" name="PLoS Genet.">
        <title>Genomic analysis of the basal lineage fungus Rhizopus oryzae reveals a whole-genome duplication.</title>
        <authorList>
            <person name="Ma L.-J."/>
            <person name="Ibrahim A.S."/>
            <person name="Skory C."/>
            <person name="Grabherr M.G."/>
            <person name="Burger G."/>
            <person name="Butler M."/>
            <person name="Elias M."/>
            <person name="Idnurm A."/>
            <person name="Lang B.F."/>
            <person name="Sone T."/>
            <person name="Abe A."/>
            <person name="Calvo S.E."/>
            <person name="Corrochano L.M."/>
            <person name="Engels R."/>
            <person name="Fu J."/>
            <person name="Hansberg W."/>
            <person name="Kim J.-M."/>
            <person name="Kodira C.D."/>
            <person name="Koehrsen M.J."/>
            <person name="Liu B."/>
            <person name="Miranda-Saavedra D."/>
            <person name="O'Leary S."/>
            <person name="Ortiz-Castellanos L."/>
            <person name="Poulter R."/>
            <person name="Rodriguez-Romero J."/>
            <person name="Ruiz-Herrera J."/>
            <person name="Shen Y.-Q."/>
            <person name="Zeng Q."/>
            <person name="Galagan J."/>
            <person name="Birren B.W."/>
            <person name="Cuomo C.A."/>
            <person name="Wickes B.L."/>
        </authorList>
    </citation>
    <scope>NUCLEOTIDE SEQUENCE [LARGE SCALE GENOMIC DNA]</scope>
    <source>
        <strain evidence="2">RA 99-880 / ATCC MYA-4621 / FGSC 9543 / NRRL 43880</strain>
    </source>
</reference>
<evidence type="ECO:0000313" key="2">
    <source>
        <dbReference type="Proteomes" id="UP000009138"/>
    </source>
</evidence>
<dbReference type="EMBL" id="CH476732">
    <property type="protein sequence ID" value="EIE76106.1"/>
    <property type="molecule type" value="Genomic_DNA"/>
</dbReference>
<dbReference type="RefSeq" id="XP_067511502.1">
    <property type="nucleotide sequence ID" value="XM_067655401.1"/>
</dbReference>
<dbReference type="VEuPathDB" id="FungiDB:RO3G_00810"/>
<gene>
    <name evidence="1" type="ORF">RO3G_00810</name>
</gene>
<keyword evidence="2" id="KW-1185">Reference proteome</keyword>
<name>I1BIS6_RHIO9</name>
<accession>I1BIS6</accession>
<dbReference type="AlphaFoldDB" id="I1BIS6"/>
<organism evidence="1 2">
    <name type="scientific">Rhizopus delemar (strain RA 99-880 / ATCC MYA-4621 / FGSC 9543 / NRRL 43880)</name>
    <name type="common">Mucormycosis agent</name>
    <name type="synonym">Rhizopus arrhizus var. delemar</name>
    <dbReference type="NCBI Taxonomy" id="246409"/>
    <lineage>
        <taxon>Eukaryota</taxon>
        <taxon>Fungi</taxon>
        <taxon>Fungi incertae sedis</taxon>
        <taxon>Mucoromycota</taxon>
        <taxon>Mucoromycotina</taxon>
        <taxon>Mucoromycetes</taxon>
        <taxon>Mucorales</taxon>
        <taxon>Mucorineae</taxon>
        <taxon>Rhizopodaceae</taxon>
        <taxon>Rhizopus</taxon>
    </lineage>
</organism>
<sequence>MGQLVHKSGANHHLEINFNDEENKNETIAKGLQFDNGYTIIRPAVGLTPSSIIKKINLQRLPWIDCYTQQSWCYCISTSISTKSATKFDQ</sequence>
<dbReference type="GeneID" id="93607782"/>
<dbReference type="InParanoid" id="I1BIS6"/>
<dbReference type="Proteomes" id="UP000009138">
    <property type="component" value="Unassembled WGS sequence"/>
</dbReference>